<proteinExistence type="predicted"/>
<sequence>MENYGGTSSSYESFHEDGSRQHDVEESDIMGIPFVLSGLITLLPLCHMLNSLKNADRNTTAE</sequence>
<organism evidence="3 4">
    <name type="scientific">Fukomys damarensis</name>
    <name type="common">Damaraland mole rat</name>
    <name type="synonym">Cryptomys damarensis</name>
    <dbReference type="NCBI Taxonomy" id="885580"/>
    <lineage>
        <taxon>Eukaryota</taxon>
        <taxon>Metazoa</taxon>
        <taxon>Chordata</taxon>
        <taxon>Craniata</taxon>
        <taxon>Vertebrata</taxon>
        <taxon>Euteleostomi</taxon>
        <taxon>Mammalia</taxon>
        <taxon>Eutheria</taxon>
        <taxon>Euarchontoglires</taxon>
        <taxon>Glires</taxon>
        <taxon>Rodentia</taxon>
        <taxon>Hystricomorpha</taxon>
        <taxon>Bathyergidae</taxon>
        <taxon>Fukomys</taxon>
    </lineage>
</organism>
<evidence type="ECO:0000256" key="2">
    <source>
        <dbReference type="SAM" id="Phobius"/>
    </source>
</evidence>
<evidence type="ECO:0000313" key="4">
    <source>
        <dbReference type="Proteomes" id="UP000028990"/>
    </source>
</evidence>
<feature type="region of interest" description="Disordered" evidence="1">
    <location>
        <begin position="1"/>
        <end position="23"/>
    </location>
</feature>
<feature type="transmembrane region" description="Helical" evidence="2">
    <location>
        <begin position="29"/>
        <end position="49"/>
    </location>
</feature>
<feature type="compositionally biased region" description="Polar residues" evidence="1">
    <location>
        <begin position="1"/>
        <end position="12"/>
    </location>
</feature>
<protein>
    <submittedName>
        <fullName evidence="3">Uncharacterized protein</fullName>
    </submittedName>
</protein>
<keyword evidence="2" id="KW-0472">Membrane</keyword>
<name>A0A091DFJ9_FUKDA</name>
<evidence type="ECO:0000313" key="3">
    <source>
        <dbReference type="EMBL" id="KFO29243.1"/>
    </source>
</evidence>
<keyword evidence="2" id="KW-0812">Transmembrane</keyword>
<accession>A0A091DFJ9</accession>
<evidence type="ECO:0000256" key="1">
    <source>
        <dbReference type="SAM" id="MobiDB-lite"/>
    </source>
</evidence>
<reference evidence="3 4" key="1">
    <citation type="submission" date="2013-11" db="EMBL/GenBank/DDBJ databases">
        <title>The Damaraland mole rat (Fukomys damarensis) genome and evolution of African mole rats.</title>
        <authorList>
            <person name="Gladyshev V.N."/>
            <person name="Fang X."/>
        </authorList>
    </citation>
    <scope>NUCLEOTIDE SEQUENCE [LARGE SCALE GENOMIC DNA]</scope>
    <source>
        <tissue evidence="3">Liver</tissue>
    </source>
</reference>
<dbReference type="Proteomes" id="UP000028990">
    <property type="component" value="Unassembled WGS sequence"/>
</dbReference>
<feature type="compositionally biased region" description="Basic and acidic residues" evidence="1">
    <location>
        <begin position="13"/>
        <end position="23"/>
    </location>
</feature>
<keyword evidence="2" id="KW-1133">Transmembrane helix</keyword>
<keyword evidence="4" id="KW-1185">Reference proteome</keyword>
<gene>
    <name evidence="3" type="ORF">H920_09386</name>
</gene>
<dbReference type="AlphaFoldDB" id="A0A091DFJ9"/>
<dbReference type="EMBL" id="KN122620">
    <property type="protein sequence ID" value="KFO29243.1"/>
    <property type="molecule type" value="Genomic_DNA"/>
</dbReference>